<keyword evidence="3" id="KW-0547">Nucleotide-binding</keyword>
<dbReference type="InterPro" id="IPR003439">
    <property type="entry name" value="ABC_transporter-like_ATP-bd"/>
</dbReference>
<dbReference type="InterPro" id="IPR003593">
    <property type="entry name" value="AAA+_ATPase"/>
</dbReference>
<comment type="subcellular location">
    <subcellularLocation>
        <location evidence="1">Cell membrane</location>
        <topology evidence="1">Multi-pass membrane protein</topology>
    </subcellularLocation>
</comment>
<feature type="compositionally biased region" description="Low complexity" evidence="7">
    <location>
        <begin position="398"/>
        <end position="411"/>
    </location>
</feature>
<evidence type="ECO:0000256" key="3">
    <source>
        <dbReference type="ARBA" id="ARBA00022741"/>
    </source>
</evidence>
<dbReference type="PROSITE" id="PS50893">
    <property type="entry name" value="ABC_TRANSPORTER_2"/>
    <property type="match status" value="1"/>
</dbReference>
<dbReference type="Gene3D" id="3.40.50.300">
    <property type="entry name" value="P-loop containing nucleotide triphosphate hydrolases"/>
    <property type="match status" value="1"/>
</dbReference>
<evidence type="ECO:0000313" key="10">
    <source>
        <dbReference type="Proteomes" id="UP000679690"/>
    </source>
</evidence>
<reference evidence="9 10" key="1">
    <citation type="submission" date="2021-03" db="EMBL/GenBank/DDBJ databases">
        <title>Actinoplanes flavus sp. nov., a novel actinomycete isolated from Coconut Palm rhizosphere soil.</title>
        <authorList>
            <person name="Luo X."/>
        </authorList>
    </citation>
    <scope>NUCLEOTIDE SEQUENCE [LARGE SCALE GENOMIC DNA]</scope>
    <source>
        <strain evidence="9 10">NEAU-H7</strain>
    </source>
</reference>
<organism evidence="9 10">
    <name type="scientific">Actinoplanes flavus</name>
    <dbReference type="NCBI Taxonomy" id="2820290"/>
    <lineage>
        <taxon>Bacteria</taxon>
        <taxon>Bacillati</taxon>
        <taxon>Actinomycetota</taxon>
        <taxon>Actinomycetes</taxon>
        <taxon>Micromonosporales</taxon>
        <taxon>Micromonosporaceae</taxon>
        <taxon>Actinoplanes</taxon>
    </lineage>
</organism>
<dbReference type="InterPro" id="IPR027417">
    <property type="entry name" value="P-loop_NTPase"/>
</dbReference>
<dbReference type="SUPFAM" id="SSF90123">
    <property type="entry name" value="ABC transporter transmembrane region"/>
    <property type="match status" value="1"/>
</dbReference>
<dbReference type="SUPFAM" id="SSF52540">
    <property type="entry name" value="P-loop containing nucleoside triphosphate hydrolases"/>
    <property type="match status" value="1"/>
</dbReference>
<dbReference type="EMBL" id="JAGFNS010000020">
    <property type="protein sequence ID" value="MBO3741397.1"/>
    <property type="molecule type" value="Genomic_DNA"/>
</dbReference>
<keyword evidence="10" id="KW-1185">Reference proteome</keyword>
<evidence type="ECO:0000256" key="7">
    <source>
        <dbReference type="SAM" id="MobiDB-lite"/>
    </source>
</evidence>
<dbReference type="InterPro" id="IPR036640">
    <property type="entry name" value="ABC1_TM_sf"/>
</dbReference>
<protein>
    <submittedName>
        <fullName evidence="9">ATP-binding cassette domain-containing protein</fullName>
    </submittedName>
</protein>
<keyword evidence="6" id="KW-0472">Membrane</keyword>
<proteinExistence type="predicted"/>
<dbReference type="Proteomes" id="UP000679690">
    <property type="component" value="Unassembled WGS sequence"/>
</dbReference>
<evidence type="ECO:0000256" key="2">
    <source>
        <dbReference type="ARBA" id="ARBA00022692"/>
    </source>
</evidence>
<gene>
    <name evidence="9" type="ORF">J5X75_28200</name>
</gene>
<feature type="domain" description="ABC transporter" evidence="8">
    <location>
        <begin position="329"/>
        <end position="571"/>
    </location>
</feature>
<evidence type="ECO:0000259" key="8">
    <source>
        <dbReference type="PROSITE" id="PS50893"/>
    </source>
</evidence>
<evidence type="ECO:0000256" key="1">
    <source>
        <dbReference type="ARBA" id="ARBA00004651"/>
    </source>
</evidence>
<feature type="region of interest" description="Disordered" evidence="7">
    <location>
        <begin position="394"/>
        <end position="425"/>
    </location>
</feature>
<keyword evidence="4 9" id="KW-0067">ATP-binding</keyword>
<sequence length="573" mass="58507">MITTAVTVTVCVLAVAWTDPALAVPLAVGLVIAGVLAPAIAARQVDRQETATGAARSALRDAVVETVDGIEELSGGGGRPGVPQQRSRTLAALEARAAREAGLAAATAHLGWGAAAAGVAVLLARGGLSTEWSTVVLLSVIVLGEAVVGLPEAAIAGRRAAAAEHRVSALTAGHTPINMNVNMTVKPVNATSPDVDKGRQPVNMSGQLINMTGHLMSTSNEDVDMDDGAVNANLNMDNGEVKTDFNMGDGAIKTALTMDDGAIKTALTMDDGTVAADFNERDGAGHTDVDLFGVDGRISVARPRSAAEASGSSAMRAIDAVVAGGRGEVRVEGLVAGWDPRREPILDGLDLHLPAGSRTVITGRSGSGKSTLAAVLAGLLPPRDGAVIVKEPYNGPHTATGNGTRSTTGNGIITGGPAGDRTTTATGGGRIVLVGDETGHVFASTLRENLRLGDRDAGDEHLDAVLRRVGLGEWLAGLPAGLDTWLGTSGSTVSGGQRRRLATARALLADPALLILDEPTEGIDEDGAHRLMADLLGAADGRTVLVFAHRVEGFGLADRRLSLSRGKLTDMTP</sequence>
<evidence type="ECO:0000256" key="6">
    <source>
        <dbReference type="ARBA" id="ARBA00023136"/>
    </source>
</evidence>
<keyword evidence="2" id="KW-0812">Transmembrane</keyword>
<dbReference type="CDD" id="cd03228">
    <property type="entry name" value="ABCC_MRP_Like"/>
    <property type="match status" value="1"/>
</dbReference>
<dbReference type="SMART" id="SM00382">
    <property type="entry name" value="AAA"/>
    <property type="match status" value="1"/>
</dbReference>
<evidence type="ECO:0000313" key="9">
    <source>
        <dbReference type="EMBL" id="MBO3741397.1"/>
    </source>
</evidence>
<accession>A0ABS3US59</accession>
<evidence type="ECO:0000256" key="4">
    <source>
        <dbReference type="ARBA" id="ARBA00022840"/>
    </source>
</evidence>
<dbReference type="GO" id="GO:0005524">
    <property type="term" value="F:ATP binding"/>
    <property type="evidence" value="ECO:0007669"/>
    <property type="project" value="UniProtKB-KW"/>
</dbReference>
<comment type="caution">
    <text evidence="9">The sequence shown here is derived from an EMBL/GenBank/DDBJ whole genome shotgun (WGS) entry which is preliminary data.</text>
</comment>
<evidence type="ECO:0000256" key="5">
    <source>
        <dbReference type="ARBA" id="ARBA00022989"/>
    </source>
</evidence>
<name>A0ABS3US59_9ACTN</name>
<dbReference type="PANTHER" id="PTHR43394">
    <property type="entry name" value="ATP-DEPENDENT PERMEASE MDL1, MITOCHONDRIAL"/>
    <property type="match status" value="1"/>
</dbReference>
<dbReference type="Pfam" id="PF00005">
    <property type="entry name" value="ABC_tran"/>
    <property type="match status" value="1"/>
</dbReference>
<dbReference type="InterPro" id="IPR039421">
    <property type="entry name" value="Type_1_exporter"/>
</dbReference>
<keyword evidence="5" id="KW-1133">Transmembrane helix</keyword>
<dbReference type="PANTHER" id="PTHR43394:SF1">
    <property type="entry name" value="ATP-BINDING CASSETTE SUB-FAMILY B MEMBER 10, MITOCHONDRIAL"/>
    <property type="match status" value="1"/>
</dbReference>